<keyword evidence="4 5" id="KW-0472">Membrane</keyword>
<comment type="caution">
    <text evidence="7">The sequence shown here is derived from an EMBL/GenBank/DDBJ whole genome shotgun (WGS) entry which is preliminary data.</text>
</comment>
<keyword evidence="2 5" id="KW-0812">Transmembrane</keyword>
<sequence>METESKIAGRREWIGLSVLVLPVLLISITVTVLYFALPFLSADLQPSGPEQLWIVDIYAFWLAGLLIVMGTLGDRIGRRRLL</sequence>
<dbReference type="Proteomes" id="UP001597097">
    <property type="component" value="Unassembled WGS sequence"/>
</dbReference>
<evidence type="ECO:0000313" key="8">
    <source>
        <dbReference type="Proteomes" id="UP001597097"/>
    </source>
</evidence>
<dbReference type="EMBL" id="JBHUCM010000038">
    <property type="protein sequence ID" value="MFD1543452.1"/>
    <property type="molecule type" value="Genomic_DNA"/>
</dbReference>
<protein>
    <submittedName>
        <fullName evidence="7">MFS transporter</fullName>
    </submittedName>
</protein>
<feature type="transmembrane region" description="Helical" evidence="5">
    <location>
        <begin position="12"/>
        <end position="40"/>
    </location>
</feature>
<evidence type="ECO:0000256" key="5">
    <source>
        <dbReference type="SAM" id="Phobius"/>
    </source>
</evidence>
<accession>A0ABW4GL37</accession>
<proteinExistence type="predicted"/>
<keyword evidence="3 5" id="KW-1133">Transmembrane helix</keyword>
<dbReference type="InterPro" id="IPR020846">
    <property type="entry name" value="MFS_dom"/>
</dbReference>
<reference evidence="8" key="1">
    <citation type="journal article" date="2019" name="Int. J. Syst. Evol. Microbiol.">
        <title>The Global Catalogue of Microorganisms (GCM) 10K type strain sequencing project: providing services to taxonomists for standard genome sequencing and annotation.</title>
        <authorList>
            <consortium name="The Broad Institute Genomics Platform"/>
            <consortium name="The Broad Institute Genome Sequencing Center for Infectious Disease"/>
            <person name="Wu L."/>
            <person name="Ma J."/>
        </authorList>
    </citation>
    <scope>NUCLEOTIDE SEQUENCE [LARGE SCALE GENOMIC DNA]</scope>
    <source>
        <strain evidence="8">CGMCC 1.15399</strain>
    </source>
</reference>
<evidence type="ECO:0000256" key="2">
    <source>
        <dbReference type="ARBA" id="ARBA00022692"/>
    </source>
</evidence>
<dbReference type="InterPro" id="IPR036259">
    <property type="entry name" value="MFS_trans_sf"/>
</dbReference>
<name>A0ABW4GL37_9ACTN</name>
<evidence type="ECO:0000313" key="7">
    <source>
        <dbReference type="EMBL" id="MFD1543452.1"/>
    </source>
</evidence>
<feature type="domain" description="Major facilitator superfamily (MFS) profile" evidence="6">
    <location>
        <begin position="15"/>
        <end position="82"/>
    </location>
</feature>
<evidence type="ECO:0000256" key="1">
    <source>
        <dbReference type="ARBA" id="ARBA00004651"/>
    </source>
</evidence>
<evidence type="ECO:0000256" key="3">
    <source>
        <dbReference type="ARBA" id="ARBA00022989"/>
    </source>
</evidence>
<gene>
    <name evidence="7" type="ORF">ACFSJ0_40860</name>
</gene>
<feature type="transmembrane region" description="Helical" evidence="5">
    <location>
        <begin position="52"/>
        <end position="72"/>
    </location>
</feature>
<dbReference type="Gene3D" id="1.20.1720.10">
    <property type="entry name" value="Multidrug resistance protein D"/>
    <property type="match status" value="1"/>
</dbReference>
<evidence type="ECO:0000256" key="4">
    <source>
        <dbReference type="ARBA" id="ARBA00023136"/>
    </source>
</evidence>
<dbReference type="SUPFAM" id="SSF103473">
    <property type="entry name" value="MFS general substrate transporter"/>
    <property type="match status" value="1"/>
</dbReference>
<dbReference type="PROSITE" id="PS50850">
    <property type="entry name" value="MFS"/>
    <property type="match status" value="1"/>
</dbReference>
<comment type="subcellular location">
    <subcellularLocation>
        <location evidence="1">Cell membrane</location>
        <topology evidence="1">Multi-pass membrane protein</topology>
    </subcellularLocation>
</comment>
<evidence type="ECO:0000259" key="6">
    <source>
        <dbReference type="PROSITE" id="PS50850"/>
    </source>
</evidence>
<keyword evidence="8" id="KW-1185">Reference proteome</keyword>
<organism evidence="7 8">
    <name type="scientific">Nonomuraea guangzhouensis</name>
    <dbReference type="NCBI Taxonomy" id="1291555"/>
    <lineage>
        <taxon>Bacteria</taxon>
        <taxon>Bacillati</taxon>
        <taxon>Actinomycetota</taxon>
        <taxon>Actinomycetes</taxon>
        <taxon>Streptosporangiales</taxon>
        <taxon>Streptosporangiaceae</taxon>
        <taxon>Nonomuraea</taxon>
    </lineage>
</organism>
<feature type="non-terminal residue" evidence="7">
    <location>
        <position position="82"/>
    </location>
</feature>